<evidence type="ECO:0000256" key="1">
    <source>
        <dbReference type="ARBA" id="ARBA00023015"/>
    </source>
</evidence>
<dbReference type="Pfam" id="PF00440">
    <property type="entry name" value="TetR_N"/>
    <property type="match status" value="1"/>
</dbReference>
<protein>
    <submittedName>
        <fullName evidence="6">AcrR family transcriptional regulator</fullName>
    </submittedName>
</protein>
<dbReference type="SUPFAM" id="SSF48498">
    <property type="entry name" value="Tetracyclin repressor-like, C-terminal domain"/>
    <property type="match status" value="1"/>
</dbReference>
<reference evidence="6 7" key="1">
    <citation type="submission" date="2020-08" db="EMBL/GenBank/DDBJ databases">
        <title>Sequencing the genomes of 1000 actinobacteria strains.</title>
        <authorList>
            <person name="Klenk H.-P."/>
        </authorList>
    </citation>
    <scope>NUCLEOTIDE SEQUENCE [LARGE SCALE GENOMIC DNA]</scope>
    <source>
        <strain evidence="6 7">DSM 45809</strain>
    </source>
</reference>
<evidence type="ECO:0000256" key="4">
    <source>
        <dbReference type="PROSITE-ProRule" id="PRU00335"/>
    </source>
</evidence>
<keyword evidence="7" id="KW-1185">Reference proteome</keyword>
<evidence type="ECO:0000313" key="7">
    <source>
        <dbReference type="Proteomes" id="UP000546162"/>
    </source>
</evidence>
<dbReference type="AlphaFoldDB" id="A0A7W7H1E2"/>
<dbReference type="PROSITE" id="PS50977">
    <property type="entry name" value="HTH_TETR_2"/>
    <property type="match status" value="1"/>
</dbReference>
<dbReference type="PANTHER" id="PTHR30055">
    <property type="entry name" value="HTH-TYPE TRANSCRIPTIONAL REGULATOR RUTR"/>
    <property type="match status" value="1"/>
</dbReference>
<evidence type="ECO:0000256" key="2">
    <source>
        <dbReference type="ARBA" id="ARBA00023125"/>
    </source>
</evidence>
<feature type="DNA-binding region" description="H-T-H motif" evidence="4">
    <location>
        <begin position="40"/>
        <end position="59"/>
    </location>
</feature>
<comment type="caution">
    <text evidence="6">The sequence shown here is derived from an EMBL/GenBank/DDBJ whole genome shotgun (WGS) entry which is preliminary data.</text>
</comment>
<dbReference type="InterPro" id="IPR036271">
    <property type="entry name" value="Tet_transcr_reg_TetR-rel_C_sf"/>
</dbReference>
<proteinExistence type="predicted"/>
<dbReference type="Gene3D" id="1.10.10.60">
    <property type="entry name" value="Homeodomain-like"/>
    <property type="match status" value="1"/>
</dbReference>
<dbReference type="RefSeq" id="WP_239177593.1">
    <property type="nucleotide sequence ID" value="NZ_BAABFG010000005.1"/>
</dbReference>
<dbReference type="Pfam" id="PF16859">
    <property type="entry name" value="TetR_C_11"/>
    <property type="match status" value="1"/>
</dbReference>
<dbReference type="Proteomes" id="UP000546162">
    <property type="component" value="Unassembled WGS sequence"/>
</dbReference>
<evidence type="ECO:0000259" key="5">
    <source>
        <dbReference type="PROSITE" id="PS50977"/>
    </source>
</evidence>
<keyword evidence="3" id="KW-0804">Transcription</keyword>
<sequence length="205" mass="21601">MSAAVEPGRGASRRRGDALRNAIFDAVLEQLRTVGYAKLTVESVAAASGTGKAAIYRRWPGRQELVADALRHALPSPADVPPHDDPRDAVLALLRAMRDAFAATSGAAFQAVMAEAAFLQSIVNDQVIEPCERSIRVVLQDAVAAGRLGPRVRPELIARIGPAMLLHHGLTIGPDIPEEYLVSVVDEVILPVIGPAPSGSPAGRA</sequence>
<dbReference type="InterPro" id="IPR001647">
    <property type="entry name" value="HTH_TetR"/>
</dbReference>
<dbReference type="GO" id="GO:0003700">
    <property type="term" value="F:DNA-binding transcription factor activity"/>
    <property type="evidence" value="ECO:0007669"/>
    <property type="project" value="TreeGrafter"/>
</dbReference>
<name>A0A7W7H1E2_9ACTN</name>
<evidence type="ECO:0000256" key="3">
    <source>
        <dbReference type="ARBA" id="ARBA00023163"/>
    </source>
</evidence>
<gene>
    <name evidence="6" type="ORF">BJY16_005657</name>
</gene>
<evidence type="ECO:0000313" key="6">
    <source>
        <dbReference type="EMBL" id="MBB4742198.1"/>
    </source>
</evidence>
<dbReference type="InterPro" id="IPR009057">
    <property type="entry name" value="Homeodomain-like_sf"/>
</dbReference>
<accession>A0A7W7H1E2</accession>
<dbReference type="GO" id="GO:0000976">
    <property type="term" value="F:transcription cis-regulatory region binding"/>
    <property type="evidence" value="ECO:0007669"/>
    <property type="project" value="TreeGrafter"/>
</dbReference>
<dbReference type="InterPro" id="IPR011075">
    <property type="entry name" value="TetR_C"/>
</dbReference>
<feature type="domain" description="HTH tetR-type" evidence="5">
    <location>
        <begin position="17"/>
        <end position="77"/>
    </location>
</feature>
<dbReference type="Gene3D" id="1.10.357.10">
    <property type="entry name" value="Tetracycline Repressor, domain 2"/>
    <property type="match status" value="1"/>
</dbReference>
<dbReference type="SUPFAM" id="SSF46689">
    <property type="entry name" value="Homeodomain-like"/>
    <property type="match status" value="1"/>
</dbReference>
<keyword evidence="2 4" id="KW-0238">DNA-binding</keyword>
<keyword evidence="1" id="KW-0805">Transcription regulation</keyword>
<dbReference type="InterPro" id="IPR050109">
    <property type="entry name" value="HTH-type_TetR-like_transc_reg"/>
</dbReference>
<dbReference type="PANTHER" id="PTHR30055:SF225">
    <property type="entry name" value="TRANSCRIPTIONAL REGULATORY PROTEIN-RELATED"/>
    <property type="match status" value="1"/>
</dbReference>
<organism evidence="6 7">
    <name type="scientific">Actinoplanes octamycinicus</name>
    <dbReference type="NCBI Taxonomy" id="135948"/>
    <lineage>
        <taxon>Bacteria</taxon>
        <taxon>Bacillati</taxon>
        <taxon>Actinomycetota</taxon>
        <taxon>Actinomycetes</taxon>
        <taxon>Micromonosporales</taxon>
        <taxon>Micromonosporaceae</taxon>
        <taxon>Actinoplanes</taxon>
    </lineage>
</organism>
<dbReference type="EMBL" id="JACHNB010000001">
    <property type="protein sequence ID" value="MBB4742198.1"/>
    <property type="molecule type" value="Genomic_DNA"/>
</dbReference>